<accession>A0A265N6K3</accession>
<dbReference type="PROSITE" id="PS00675">
    <property type="entry name" value="SIGMA54_INTERACT_1"/>
    <property type="match status" value="1"/>
</dbReference>
<dbReference type="AlphaFoldDB" id="A0A265N6K3"/>
<dbReference type="RefSeq" id="WP_094886942.1">
    <property type="nucleotide sequence ID" value="NZ_NPMS01000009.1"/>
</dbReference>
<dbReference type="SUPFAM" id="SSF52540">
    <property type="entry name" value="P-loop containing nucleoside triphosphate hydrolases"/>
    <property type="match status" value="1"/>
</dbReference>
<dbReference type="Gene3D" id="3.30.450.20">
    <property type="entry name" value="PAS domain"/>
    <property type="match status" value="1"/>
</dbReference>
<dbReference type="InterPro" id="IPR000014">
    <property type="entry name" value="PAS"/>
</dbReference>
<keyword evidence="5" id="KW-1185">Reference proteome</keyword>
<evidence type="ECO:0000313" key="4">
    <source>
        <dbReference type="EMBL" id="OZU87640.1"/>
    </source>
</evidence>
<dbReference type="InterPro" id="IPR035965">
    <property type="entry name" value="PAS-like_dom_sf"/>
</dbReference>
<keyword evidence="1" id="KW-0547">Nucleotide-binding</keyword>
<evidence type="ECO:0000259" key="3">
    <source>
        <dbReference type="PROSITE" id="PS50045"/>
    </source>
</evidence>
<dbReference type="PROSITE" id="PS50045">
    <property type="entry name" value="SIGMA54_INTERACT_4"/>
    <property type="match status" value="1"/>
</dbReference>
<dbReference type="Pfam" id="PF00158">
    <property type="entry name" value="Sigma54_activat"/>
    <property type="match status" value="1"/>
</dbReference>
<evidence type="ECO:0000313" key="5">
    <source>
        <dbReference type="Proteomes" id="UP000216498"/>
    </source>
</evidence>
<gene>
    <name evidence="4" type="ORF">CIL03_16260</name>
</gene>
<name>A0A265N6K3_9BACI</name>
<comment type="caution">
    <text evidence="4">The sequence shown here is derived from an EMBL/GenBank/DDBJ whole genome shotgun (WGS) entry which is preliminary data.</text>
</comment>
<dbReference type="Pfam" id="PF08448">
    <property type="entry name" value="PAS_4"/>
    <property type="match status" value="1"/>
</dbReference>
<reference evidence="4 5" key="1">
    <citation type="submission" date="2017-08" db="EMBL/GenBank/DDBJ databases">
        <title>Virgibacillus indicus sp. nov. and Virgibacillus profoundi sp. nov, two moderately halophilic bacteria isolated from marine sediment by using the Microfluidic Streak Plate.</title>
        <authorList>
            <person name="Xu B."/>
            <person name="Hu B."/>
            <person name="Wang J."/>
            <person name="Zhu Y."/>
            <person name="Huang L."/>
            <person name="Du W."/>
            <person name="Huang Y."/>
        </authorList>
    </citation>
    <scope>NUCLEOTIDE SEQUENCE [LARGE SCALE GENOMIC DNA]</scope>
    <source>
        <strain evidence="4 5">IO3-P2-C2</strain>
    </source>
</reference>
<dbReference type="GO" id="GO:0006355">
    <property type="term" value="P:regulation of DNA-templated transcription"/>
    <property type="evidence" value="ECO:0007669"/>
    <property type="project" value="InterPro"/>
</dbReference>
<protein>
    <recommendedName>
        <fullName evidence="3">Sigma-54 factor interaction domain-containing protein</fullName>
    </recommendedName>
</protein>
<sequence length="225" mass="25412">MDKIFKTVTDTINEGVMVIDSNFIFTYANKASNSIGLNNEKIIGKSIFDLFPYLNKDNSTFMQIFESKQPIIEKQQTFSTYRGEKKTTITSTYPLFQDGKVIGAFEIFRDITRVEALTDELRNLQLESNKASKSSKFQVKQKENAEEFVGESKEIRKLKSDLNMYANSLSPIFIYGETGTGKEVFVKAVHKEMTNGSKIPLITQNCAAIPENLLESYLFGTTQGS</sequence>
<dbReference type="GO" id="GO:0005524">
    <property type="term" value="F:ATP binding"/>
    <property type="evidence" value="ECO:0007669"/>
    <property type="project" value="UniProtKB-KW"/>
</dbReference>
<dbReference type="PANTHER" id="PTHR32071:SF74">
    <property type="entry name" value="TRANSCRIPTIONAL ACTIVATOR ROCR"/>
    <property type="match status" value="1"/>
</dbReference>
<organism evidence="4 5">
    <name type="scientific">Virgibacillus indicus</name>
    <dbReference type="NCBI Taxonomy" id="2024554"/>
    <lineage>
        <taxon>Bacteria</taxon>
        <taxon>Bacillati</taxon>
        <taxon>Bacillota</taxon>
        <taxon>Bacilli</taxon>
        <taxon>Bacillales</taxon>
        <taxon>Bacillaceae</taxon>
        <taxon>Virgibacillus</taxon>
    </lineage>
</organism>
<dbReference type="SUPFAM" id="SSF55785">
    <property type="entry name" value="PYP-like sensor domain (PAS domain)"/>
    <property type="match status" value="1"/>
</dbReference>
<dbReference type="InterPro" id="IPR025662">
    <property type="entry name" value="Sigma_54_int_dom_ATP-bd_1"/>
</dbReference>
<dbReference type="CDD" id="cd00009">
    <property type="entry name" value="AAA"/>
    <property type="match status" value="1"/>
</dbReference>
<feature type="domain" description="Sigma-54 factor interaction" evidence="3">
    <location>
        <begin position="148"/>
        <end position="225"/>
    </location>
</feature>
<dbReference type="InterPro" id="IPR013656">
    <property type="entry name" value="PAS_4"/>
</dbReference>
<dbReference type="Gene3D" id="3.40.50.300">
    <property type="entry name" value="P-loop containing nucleotide triphosphate hydrolases"/>
    <property type="match status" value="1"/>
</dbReference>
<dbReference type="NCBIfam" id="TIGR00229">
    <property type="entry name" value="sensory_box"/>
    <property type="match status" value="1"/>
</dbReference>
<dbReference type="EMBL" id="NPMS01000009">
    <property type="protein sequence ID" value="OZU87640.1"/>
    <property type="molecule type" value="Genomic_DNA"/>
</dbReference>
<dbReference type="CDD" id="cd00130">
    <property type="entry name" value="PAS"/>
    <property type="match status" value="1"/>
</dbReference>
<keyword evidence="2" id="KW-0067">ATP-binding</keyword>
<dbReference type="PANTHER" id="PTHR32071">
    <property type="entry name" value="TRANSCRIPTIONAL REGULATORY PROTEIN"/>
    <property type="match status" value="1"/>
</dbReference>
<dbReference type="InterPro" id="IPR027417">
    <property type="entry name" value="P-loop_NTPase"/>
</dbReference>
<dbReference type="InterPro" id="IPR002078">
    <property type="entry name" value="Sigma_54_int"/>
</dbReference>
<evidence type="ECO:0000256" key="2">
    <source>
        <dbReference type="ARBA" id="ARBA00022840"/>
    </source>
</evidence>
<evidence type="ECO:0000256" key="1">
    <source>
        <dbReference type="ARBA" id="ARBA00022741"/>
    </source>
</evidence>
<dbReference type="Proteomes" id="UP000216498">
    <property type="component" value="Unassembled WGS sequence"/>
</dbReference>
<dbReference type="OrthoDB" id="9771372at2"/>
<proteinExistence type="predicted"/>